<feature type="non-terminal residue" evidence="1">
    <location>
        <position position="203"/>
    </location>
</feature>
<evidence type="ECO:0000313" key="1">
    <source>
        <dbReference type="EMBL" id="SVC95116.1"/>
    </source>
</evidence>
<dbReference type="Gene3D" id="3.40.630.30">
    <property type="match status" value="1"/>
</dbReference>
<dbReference type="AlphaFoldDB" id="A0A382RBS7"/>
<accession>A0A382RBS7</accession>
<feature type="non-terminal residue" evidence="1">
    <location>
        <position position="1"/>
    </location>
</feature>
<proteinExistence type="predicted"/>
<gene>
    <name evidence="1" type="ORF">METZ01_LOCUS347970</name>
</gene>
<protein>
    <submittedName>
        <fullName evidence="1">Uncharacterized protein</fullName>
    </submittedName>
</protein>
<reference evidence="1" key="1">
    <citation type="submission" date="2018-05" db="EMBL/GenBank/DDBJ databases">
        <authorList>
            <person name="Lanie J.A."/>
            <person name="Ng W.-L."/>
            <person name="Kazmierczak K.M."/>
            <person name="Andrzejewski T.M."/>
            <person name="Davidsen T.M."/>
            <person name="Wayne K.J."/>
            <person name="Tettelin H."/>
            <person name="Glass J.I."/>
            <person name="Rusch D."/>
            <person name="Podicherti R."/>
            <person name="Tsui H.-C.T."/>
            <person name="Winkler M.E."/>
        </authorList>
    </citation>
    <scope>NUCLEOTIDE SEQUENCE</scope>
</reference>
<organism evidence="1">
    <name type="scientific">marine metagenome</name>
    <dbReference type="NCBI Taxonomy" id="408172"/>
    <lineage>
        <taxon>unclassified sequences</taxon>
        <taxon>metagenomes</taxon>
        <taxon>ecological metagenomes</taxon>
    </lineage>
</organism>
<name>A0A382RBS7_9ZZZZ</name>
<sequence>VKYEVLDSDKDLVKWKKTLSLLPDELQDIYFYPEYVGMHTFIKGAKALLFTFKEEENIWLHPFLLQPIDSDAFSLNGGPWFDIESAYGYGGPLSNTEDKDFLDKANTKFSEWCMENNVVAEFVRFHPIIENEKWASEFHSIKQLRYTLSVKPEGREEHIYNNPKVRNKIKRAKKNTINVHKISIDQYFQAFVDIYHQNMERIN</sequence>
<dbReference type="EMBL" id="UINC01120558">
    <property type="protein sequence ID" value="SVC95116.1"/>
    <property type="molecule type" value="Genomic_DNA"/>
</dbReference>